<protein>
    <submittedName>
        <fullName evidence="2">Uncharacterized protein</fullName>
    </submittedName>
</protein>
<evidence type="ECO:0000256" key="1">
    <source>
        <dbReference type="SAM" id="MobiDB-lite"/>
    </source>
</evidence>
<sequence>MASILMSSASKAEDEHDSVSRSSNMSFLGGSRRTGVVLLGVVAKSCEMTLLGVIENKERMSTTPEFL</sequence>
<dbReference type="Proteomes" id="UP000634136">
    <property type="component" value="Unassembled WGS sequence"/>
</dbReference>
<gene>
    <name evidence="2" type="ORF">G2W53_000475</name>
</gene>
<reference evidence="2" key="1">
    <citation type="submission" date="2020-09" db="EMBL/GenBank/DDBJ databases">
        <title>Genome-Enabled Discovery of Anthraquinone Biosynthesis in Senna tora.</title>
        <authorList>
            <person name="Kang S.-H."/>
            <person name="Pandey R.P."/>
            <person name="Lee C.-M."/>
            <person name="Sim J.-S."/>
            <person name="Jeong J.-T."/>
            <person name="Choi B.-S."/>
            <person name="Jung M."/>
            <person name="Ginzburg D."/>
            <person name="Zhao K."/>
            <person name="Won S.Y."/>
            <person name="Oh T.-J."/>
            <person name="Yu Y."/>
            <person name="Kim N.-H."/>
            <person name="Lee O.R."/>
            <person name="Lee T.-H."/>
            <person name="Bashyal P."/>
            <person name="Kim T.-S."/>
            <person name="Lee W.-H."/>
            <person name="Kawkins C."/>
            <person name="Kim C.-K."/>
            <person name="Kim J.S."/>
            <person name="Ahn B.O."/>
            <person name="Rhee S.Y."/>
            <person name="Sohng J.K."/>
        </authorList>
    </citation>
    <scope>NUCLEOTIDE SEQUENCE</scope>
    <source>
        <tissue evidence="2">Leaf</tissue>
    </source>
</reference>
<accession>A0A835CKL7</accession>
<proteinExistence type="predicted"/>
<dbReference type="AlphaFoldDB" id="A0A835CKL7"/>
<organism evidence="2 3">
    <name type="scientific">Senna tora</name>
    <dbReference type="NCBI Taxonomy" id="362788"/>
    <lineage>
        <taxon>Eukaryota</taxon>
        <taxon>Viridiplantae</taxon>
        <taxon>Streptophyta</taxon>
        <taxon>Embryophyta</taxon>
        <taxon>Tracheophyta</taxon>
        <taxon>Spermatophyta</taxon>
        <taxon>Magnoliopsida</taxon>
        <taxon>eudicotyledons</taxon>
        <taxon>Gunneridae</taxon>
        <taxon>Pentapetalae</taxon>
        <taxon>rosids</taxon>
        <taxon>fabids</taxon>
        <taxon>Fabales</taxon>
        <taxon>Fabaceae</taxon>
        <taxon>Caesalpinioideae</taxon>
        <taxon>Cassia clade</taxon>
        <taxon>Senna</taxon>
    </lineage>
</organism>
<keyword evidence="3" id="KW-1185">Reference proteome</keyword>
<evidence type="ECO:0000313" key="2">
    <source>
        <dbReference type="EMBL" id="KAF7843570.1"/>
    </source>
</evidence>
<evidence type="ECO:0000313" key="3">
    <source>
        <dbReference type="Proteomes" id="UP000634136"/>
    </source>
</evidence>
<comment type="caution">
    <text evidence="2">The sequence shown here is derived from an EMBL/GenBank/DDBJ whole genome shotgun (WGS) entry which is preliminary data.</text>
</comment>
<name>A0A835CKL7_9FABA</name>
<feature type="region of interest" description="Disordered" evidence="1">
    <location>
        <begin position="1"/>
        <end position="29"/>
    </location>
</feature>
<feature type="compositionally biased region" description="Polar residues" evidence="1">
    <location>
        <begin position="1"/>
        <end position="10"/>
    </location>
</feature>
<dbReference type="EMBL" id="JAAIUW010000001">
    <property type="protein sequence ID" value="KAF7843570.1"/>
    <property type="molecule type" value="Genomic_DNA"/>
</dbReference>